<sequence length="912" mass="96778">MSTYRFDKLLAPRSIAFVGAGARDGSVGRSILESLRRSGYPGAITPVHPTQADVAGLACAQSLSALPAPPDLVIVAIPPEGVPAIVEEAGRIGAAAAVILTTGLGTGPDDPGTRARIAARRHGLRLLGPNSAGLVVPARRLDAALFAHPTAPGDLALISQSGSVAAAIVEWASRRSVGFSAVLSIGHSLDIDASDCLDHFAADLRTRAILLCLDRVEDARRFMSAARAAARAKPVVVLRAGRHRPHPASVAGPVATHTGALARPDAVYAAAFRRAGLLAVQDLDEMFSAVETLGRQRPFPGKRLAIVSNGKGIGLSATDRLIERAGSLAEIPAFGARPAGNPVNLGMDAGGPTFAEALAPLLADEGNDAVLAVHVPTIRSDAAAVAGAIAGAVREARQGQTRRKPVFAVSLGEAEAVRETFSAAGIPHFSTDSEAIEGFLHLVRYREAQDDLMRTPDSLPRDFTPDTEAARRIVADALRQGASWLDPIAVGELLSAYRIPAVPLTLAPDSDAAAAAAWPMIAAGQAVALKVVSPDIVHKSDIGGVHLDLTGESDVREAARRILSRARRERPDARVTGFAVQPMVRKGRRRELIAGLAEDPVFGPVVVFGRGGTAVEVIDDRALGLPPLDLTLARDLIARTRVARRLDAYRDVPAADLPAIALTLVKIAQLAADLPQVRELDINPLLADETGVLALDARVRIGRIPQSRTGDRDRRGGGHPGFAIRPYPAEWVRTLNVKDRVVRVRPVRPEDEDLFRAFFENLDPESLRLRFFGPVKAFSHAFLARLTQLDYARAIAFVAVEIDPDGRERMLGAVRLHADANHDSGEYAIGVGRDARGTGLAFALMRLMIDWARSEGIGRVEGSVLAENRAMLAVCRRLGFTQMRDPEDQGILKVTLRLGPADRAAPQAPPTG</sequence>
<keyword evidence="4" id="KW-0067">ATP-binding</keyword>
<reference evidence="6 7" key="1">
    <citation type="submission" date="2023-07" db="EMBL/GenBank/DDBJ databases">
        <title>Genomic Encyclopedia of Type Strains, Phase IV (KMG-IV): sequencing the most valuable type-strain genomes for metagenomic binning, comparative biology and taxonomic classification.</title>
        <authorList>
            <person name="Goeker M."/>
        </authorList>
    </citation>
    <scope>NUCLEOTIDE SEQUENCE [LARGE SCALE GENOMIC DNA]</scope>
    <source>
        <strain evidence="6 7">DSM 19013</strain>
    </source>
</reference>
<evidence type="ECO:0000313" key="7">
    <source>
        <dbReference type="Proteomes" id="UP001231124"/>
    </source>
</evidence>
<dbReference type="InterPro" id="IPR016181">
    <property type="entry name" value="Acyl_CoA_acyltransferase"/>
</dbReference>
<keyword evidence="2" id="KW-0436">Ligase</keyword>
<comment type="caution">
    <text evidence="6">The sequence shown here is derived from an EMBL/GenBank/DDBJ whole genome shotgun (WGS) entry which is preliminary data.</text>
</comment>
<dbReference type="InterPro" id="IPR013815">
    <property type="entry name" value="ATP_grasp_subdomain_1"/>
</dbReference>
<dbReference type="PANTHER" id="PTHR43334">
    <property type="entry name" value="ACETATE--COA LIGASE [ADP-FORMING]"/>
    <property type="match status" value="1"/>
</dbReference>
<dbReference type="RefSeq" id="WP_238204061.1">
    <property type="nucleotide sequence ID" value="NZ_BPQE01000017.1"/>
</dbReference>
<dbReference type="InterPro" id="IPR051538">
    <property type="entry name" value="Acyl-CoA_Synth/Transferase"/>
</dbReference>
<dbReference type="SMART" id="SM00881">
    <property type="entry name" value="CoA_binding"/>
    <property type="match status" value="1"/>
</dbReference>
<dbReference type="Pfam" id="PF13380">
    <property type="entry name" value="CoA_binding_2"/>
    <property type="match status" value="1"/>
</dbReference>
<dbReference type="Gene3D" id="3.40.50.720">
    <property type="entry name" value="NAD(P)-binding Rossmann-like Domain"/>
    <property type="match status" value="1"/>
</dbReference>
<feature type="domain" description="N-acetyltransferase" evidence="5">
    <location>
        <begin position="742"/>
        <end position="897"/>
    </location>
</feature>
<keyword evidence="7" id="KW-1185">Reference proteome</keyword>
<dbReference type="Proteomes" id="UP001231124">
    <property type="component" value="Unassembled WGS sequence"/>
</dbReference>
<dbReference type="Gene3D" id="3.40.50.261">
    <property type="entry name" value="Succinyl-CoA synthetase domains"/>
    <property type="match status" value="2"/>
</dbReference>
<name>A0ABU0HUZ2_9HYPH</name>
<dbReference type="Pfam" id="PF13549">
    <property type="entry name" value="ATP-grasp_5"/>
    <property type="match status" value="1"/>
</dbReference>
<dbReference type="SUPFAM" id="SSF51735">
    <property type="entry name" value="NAD(P)-binding Rossmann-fold domains"/>
    <property type="match status" value="1"/>
</dbReference>
<dbReference type="Gene3D" id="3.30.1490.20">
    <property type="entry name" value="ATP-grasp fold, A domain"/>
    <property type="match status" value="1"/>
</dbReference>
<dbReference type="SUPFAM" id="SSF52210">
    <property type="entry name" value="Succinyl-CoA synthetase domains"/>
    <property type="match status" value="2"/>
</dbReference>
<keyword evidence="1" id="KW-0816">Tricarboxylic acid cycle</keyword>
<dbReference type="Gene3D" id="3.40.630.30">
    <property type="match status" value="1"/>
</dbReference>
<accession>A0ABU0HUZ2</accession>
<dbReference type="Pfam" id="PF13302">
    <property type="entry name" value="Acetyltransf_3"/>
    <property type="match status" value="1"/>
</dbReference>
<evidence type="ECO:0000259" key="5">
    <source>
        <dbReference type="PROSITE" id="PS51186"/>
    </source>
</evidence>
<evidence type="ECO:0000256" key="1">
    <source>
        <dbReference type="ARBA" id="ARBA00022532"/>
    </source>
</evidence>
<dbReference type="InterPro" id="IPR036291">
    <property type="entry name" value="NAD(P)-bd_dom_sf"/>
</dbReference>
<dbReference type="InterPro" id="IPR032875">
    <property type="entry name" value="Succ_CoA_lig_flav_dom"/>
</dbReference>
<dbReference type="InterPro" id="IPR016102">
    <property type="entry name" value="Succinyl-CoA_synth-like"/>
</dbReference>
<dbReference type="InterPro" id="IPR003781">
    <property type="entry name" value="CoA-bd"/>
</dbReference>
<dbReference type="InterPro" id="IPR000182">
    <property type="entry name" value="GNAT_dom"/>
</dbReference>
<dbReference type="PANTHER" id="PTHR43334:SF1">
    <property type="entry name" value="3-HYDROXYPROPIONATE--COA LIGASE [ADP-FORMING]"/>
    <property type="match status" value="1"/>
</dbReference>
<dbReference type="PROSITE" id="PS51186">
    <property type="entry name" value="GNAT"/>
    <property type="match status" value="1"/>
</dbReference>
<evidence type="ECO:0000256" key="2">
    <source>
        <dbReference type="ARBA" id="ARBA00022598"/>
    </source>
</evidence>
<evidence type="ECO:0000313" key="6">
    <source>
        <dbReference type="EMBL" id="MDQ0446148.1"/>
    </source>
</evidence>
<dbReference type="Pfam" id="PF13607">
    <property type="entry name" value="Succ_CoA_lig"/>
    <property type="match status" value="1"/>
</dbReference>
<organism evidence="6 7">
    <name type="scientific">Methylobacterium aerolatum</name>
    <dbReference type="NCBI Taxonomy" id="418708"/>
    <lineage>
        <taxon>Bacteria</taxon>
        <taxon>Pseudomonadati</taxon>
        <taxon>Pseudomonadota</taxon>
        <taxon>Alphaproteobacteria</taxon>
        <taxon>Hyphomicrobiales</taxon>
        <taxon>Methylobacteriaceae</taxon>
        <taxon>Methylobacterium</taxon>
    </lineage>
</organism>
<dbReference type="SUPFAM" id="SSF55729">
    <property type="entry name" value="Acyl-CoA N-acyltransferases (Nat)"/>
    <property type="match status" value="1"/>
</dbReference>
<proteinExistence type="predicted"/>
<protein>
    <submittedName>
        <fullName evidence="6">Acetyltransferase</fullName>
    </submittedName>
</protein>
<evidence type="ECO:0000256" key="3">
    <source>
        <dbReference type="ARBA" id="ARBA00022741"/>
    </source>
</evidence>
<dbReference type="CDD" id="cd04301">
    <property type="entry name" value="NAT_SF"/>
    <property type="match status" value="1"/>
</dbReference>
<evidence type="ECO:0000256" key="4">
    <source>
        <dbReference type="ARBA" id="ARBA00022840"/>
    </source>
</evidence>
<dbReference type="Gene3D" id="3.30.470.20">
    <property type="entry name" value="ATP-grasp fold, B domain"/>
    <property type="match status" value="1"/>
</dbReference>
<dbReference type="EMBL" id="JAUSVP010000002">
    <property type="protein sequence ID" value="MDQ0446148.1"/>
    <property type="molecule type" value="Genomic_DNA"/>
</dbReference>
<dbReference type="SUPFAM" id="SSF56059">
    <property type="entry name" value="Glutathione synthetase ATP-binding domain-like"/>
    <property type="match status" value="1"/>
</dbReference>
<keyword evidence="3" id="KW-0547">Nucleotide-binding</keyword>
<gene>
    <name evidence="6" type="ORF">QO012_000637</name>
</gene>